<feature type="compositionally biased region" description="Basic and acidic residues" evidence="1">
    <location>
        <begin position="92"/>
        <end position="109"/>
    </location>
</feature>
<accession>A0A0J5P2N0</accession>
<protein>
    <submittedName>
        <fullName evidence="2">Uncharacterized protein</fullName>
    </submittedName>
</protein>
<dbReference type="Proteomes" id="UP000036270">
    <property type="component" value="Unassembled WGS sequence"/>
</dbReference>
<reference evidence="2 3" key="1">
    <citation type="submission" date="2014-12" db="EMBL/GenBank/DDBJ databases">
        <title>Reclassification of Actinobacillus muris as Muribacter muris.</title>
        <authorList>
            <person name="Christensen H."/>
            <person name="Nicklas W."/>
            <person name="Bisgaard M."/>
        </authorList>
    </citation>
    <scope>NUCLEOTIDE SEQUENCE [LARGE SCALE GENOMIC DNA]</scope>
    <source>
        <strain evidence="2 3">Ackerman80-443D</strain>
    </source>
</reference>
<dbReference type="PATRIC" id="fig|67855.3.peg.2547"/>
<proteinExistence type="predicted"/>
<evidence type="ECO:0000256" key="1">
    <source>
        <dbReference type="SAM" id="MobiDB-lite"/>
    </source>
</evidence>
<evidence type="ECO:0000313" key="2">
    <source>
        <dbReference type="EMBL" id="KMK50516.1"/>
    </source>
</evidence>
<keyword evidence="3" id="KW-1185">Reference proteome</keyword>
<dbReference type="EMBL" id="JWIZ01000094">
    <property type="protein sequence ID" value="KMK50516.1"/>
    <property type="molecule type" value="Genomic_DNA"/>
</dbReference>
<sequence length="125" mass="14156">MAINVKCPFCGNATQTRTSWQTGILSLQASVYCPKCGGLKADFVGQLINVKRAVFVDAPETAKWDKTEQELQAENRLPKISNEERLACIRNGEKQPDLFKPKQAEEKPDLTPQARVERRKKLQNR</sequence>
<dbReference type="STRING" id="67855.RO21_11285"/>
<dbReference type="RefSeq" id="WP_047977881.1">
    <property type="nucleotide sequence ID" value="NZ_JWIZ01000094.1"/>
</dbReference>
<name>A0A0J5P2N0_9PAST</name>
<gene>
    <name evidence="2" type="ORF">RO21_11285</name>
</gene>
<organism evidence="2 3">
    <name type="scientific">Muribacter muris</name>
    <dbReference type="NCBI Taxonomy" id="67855"/>
    <lineage>
        <taxon>Bacteria</taxon>
        <taxon>Pseudomonadati</taxon>
        <taxon>Pseudomonadota</taxon>
        <taxon>Gammaproteobacteria</taxon>
        <taxon>Pasteurellales</taxon>
        <taxon>Pasteurellaceae</taxon>
        <taxon>Muribacter</taxon>
    </lineage>
</organism>
<feature type="region of interest" description="Disordered" evidence="1">
    <location>
        <begin position="92"/>
        <end position="125"/>
    </location>
</feature>
<dbReference type="AlphaFoldDB" id="A0A0J5P2N0"/>
<evidence type="ECO:0000313" key="3">
    <source>
        <dbReference type="Proteomes" id="UP000036270"/>
    </source>
</evidence>
<comment type="caution">
    <text evidence="2">The sequence shown here is derived from an EMBL/GenBank/DDBJ whole genome shotgun (WGS) entry which is preliminary data.</text>
</comment>